<dbReference type="RefSeq" id="WP_329073643.1">
    <property type="nucleotide sequence ID" value="NZ_CP109421.1"/>
</dbReference>
<feature type="region of interest" description="Disordered" evidence="1">
    <location>
        <begin position="42"/>
        <end position="72"/>
    </location>
</feature>
<gene>
    <name evidence="2" type="ORF">OG442_00125</name>
</gene>
<protein>
    <recommendedName>
        <fullName evidence="4">Transposase</fullName>
    </recommendedName>
</protein>
<keyword evidence="3" id="KW-1185">Reference proteome</keyword>
<evidence type="ECO:0000313" key="3">
    <source>
        <dbReference type="Proteomes" id="UP001432209"/>
    </source>
</evidence>
<name>A0ABZ1ZZM0_STRNV</name>
<feature type="compositionally biased region" description="Basic and acidic residues" evidence="1">
    <location>
        <begin position="42"/>
        <end position="55"/>
    </location>
</feature>
<sequence>MTTYAFPDDLRDAQLRPHQAGAAYRRLCQALPWSAEPALGWEGDKQPYTEYRTGKPDSPGYTPEQKSEEARLRGEVLQLSITVSTHPYWRTLEAGTTVDARMALKHIHDHDQALTGTGTDERSLQSL</sequence>
<reference evidence="2" key="1">
    <citation type="submission" date="2022-10" db="EMBL/GenBank/DDBJ databases">
        <title>The complete genomes of actinobacterial strains from the NBC collection.</title>
        <authorList>
            <person name="Joergensen T.S."/>
            <person name="Alvarez Arevalo M."/>
            <person name="Sterndorff E.B."/>
            <person name="Faurdal D."/>
            <person name="Vuksanovic O."/>
            <person name="Mourched A.-S."/>
            <person name="Charusanti P."/>
            <person name="Shaw S."/>
            <person name="Blin K."/>
            <person name="Weber T."/>
        </authorList>
    </citation>
    <scope>NUCLEOTIDE SEQUENCE</scope>
    <source>
        <strain evidence="2">NBC_01432</strain>
    </source>
</reference>
<accession>A0ABZ1ZZM0</accession>
<evidence type="ECO:0000313" key="2">
    <source>
        <dbReference type="EMBL" id="WUX50102.1"/>
    </source>
</evidence>
<evidence type="ECO:0000256" key="1">
    <source>
        <dbReference type="SAM" id="MobiDB-lite"/>
    </source>
</evidence>
<proteinExistence type="predicted"/>
<dbReference type="EMBL" id="CP109495">
    <property type="protein sequence ID" value="WUX50102.1"/>
    <property type="molecule type" value="Genomic_DNA"/>
</dbReference>
<organism evidence="2 3">
    <name type="scientific">Streptomyces niveus</name>
    <name type="common">Streptomyces spheroides</name>
    <dbReference type="NCBI Taxonomy" id="193462"/>
    <lineage>
        <taxon>Bacteria</taxon>
        <taxon>Bacillati</taxon>
        <taxon>Actinomycetota</taxon>
        <taxon>Actinomycetes</taxon>
        <taxon>Kitasatosporales</taxon>
        <taxon>Streptomycetaceae</taxon>
        <taxon>Streptomyces</taxon>
    </lineage>
</organism>
<evidence type="ECO:0008006" key="4">
    <source>
        <dbReference type="Google" id="ProtNLM"/>
    </source>
</evidence>
<dbReference type="Proteomes" id="UP001432209">
    <property type="component" value="Chromosome"/>
</dbReference>